<evidence type="ECO:0000256" key="1">
    <source>
        <dbReference type="SAM" id="MobiDB-lite"/>
    </source>
</evidence>
<dbReference type="RefSeq" id="WP_343843942.1">
    <property type="nucleotide sequence ID" value="NZ_BAAAEI010000006.1"/>
</dbReference>
<dbReference type="InterPro" id="IPR008557">
    <property type="entry name" value="PhoX"/>
</dbReference>
<name>A0ABN0X1H2_9ALTE</name>
<dbReference type="InterPro" id="IPR055575">
    <property type="entry name" value="DUF7151"/>
</dbReference>
<evidence type="ECO:0000313" key="4">
    <source>
        <dbReference type="Proteomes" id="UP001501757"/>
    </source>
</evidence>
<organism evidence="3 4">
    <name type="scientific">Bowmanella denitrificans</name>
    <dbReference type="NCBI Taxonomy" id="366582"/>
    <lineage>
        <taxon>Bacteria</taxon>
        <taxon>Pseudomonadati</taxon>
        <taxon>Pseudomonadota</taxon>
        <taxon>Gammaproteobacteria</taxon>
        <taxon>Alteromonadales</taxon>
        <taxon>Alteromonadaceae</taxon>
        <taxon>Bowmanella</taxon>
    </lineage>
</organism>
<protein>
    <submittedName>
        <fullName evidence="3">DUF839 domain-containing protein</fullName>
    </submittedName>
</protein>
<accession>A0ABN0X1H2</accession>
<sequence>MFNESRLAVCIRTLLIGIPLATLVACGDGDDGKDGAQGANGIDGLTSLTAIVEMAATAECPNGATKMQAGLDKNKNQTLDADEVQSETVVCSGTTGVQPLSASARIQFDSVAAPSSNYEKRQVLVGTAKAVDGTETRMLNVDYHILARSGDEYGDVAFGQLVDSSGQPLFSEDGSRKISDSNEFTSLLPIDDRLFSVSQIESRPGAMFMMELNQDKSNGELSVKKLWQLDMSNINGGWVHCAGSVTPWNTHFASEEYEPDARYLVTGQDALDDGYAAPFMEYHNNDVSKWNPYQLGWPIEVAIDASNAVPEADLKKHYSFGRLAYELAYVMPDQKTVYLTDDGTNVGLYMYIADEAGDLTAGKLYAMKWNQTSAESMGAANLSWIELGHATDEEIKPYVDGNMQLKFADIFDTVDPVDGACAAGFTSVNQNGIGQECLKLKDGMEKVASRLETRRYAAMMGATTELRKEEGITFDPTRNKLYLAMSEIGRGMEDFGKNGSASSSYDKGGNNDIKMGYNQCGGVYQLDVAADVAIGSDYVAGNISGLIQGIPAVAGMADTIAVKANPAEFANGMNDCHIDGIANPDNVTYMTGHDILIIGEDTGSGHQNDVIWAYDLQNQQLSRIQTTPYGSETTSPYWYPNINGWAYLTSVIQHPYGESDGDKDTGTGENRAYTGYVGPFPAKSE</sequence>
<dbReference type="PANTHER" id="PTHR35399:SF2">
    <property type="entry name" value="DUF839 DOMAIN-CONTAINING PROTEIN"/>
    <property type="match status" value="1"/>
</dbReference>
<evidence type="ECO:0000259" key="2">
    <source>
        <dbReference type="Pfam" id="PF23657"/>
    </source>
</evidence>
<dbReference type="PANTHER" id="PTHR35399">
    <property type="entry name" value="SLR8030 PROTEIN"/>
    <property type="match status" value="1"/>
</dbReference>
<dbReference type="PROSITE" id="PS51257">
    <property type="entry name" value="PROKAR_LIPOPROTEIN"/>
    <property type="match status" value="1"/>
</dbReference>
<dbReference type="Pfam" id="PF23657">
    <property type="entry name" value="DUF7151"/>
    <property type="match status" value="1"/>
</dbReference>
<keyword evidence="4" id="KW-1185">Reference proteome</keyword>
<proteinExistence type="predicted"/>
<dbReference type="Proteomes" id="UP001501757">
    <property type="component" value="Unassembled WGS sequence"/>
</dbReference>
<feature type="region of interest" description="Disordered" evidence="1">
    <location>
        <begin position="658"/>
        <end position="685"/>
    </location>
</feature>
<dbReference type="EMBL" id="BAAAEI010000006">
    <property type="protein sequence ID" value="GAA0352633.1"/>
    <property type="molecule type" value="Genomic_DNA"/>
</dbReference>
<evidence type="ECO:0000313" key="3">
    <source>
        <dbReference type="EMBL" id="GAA0352633.1"/>
    </source>
</evidence>
<dbReference type="Pfam" id="PF05787">
    <property type="entry name" value="PhoX"/>
    <property type="match status" value="1"/>
</dbReference>
<gene>
    <name evidence="3" type="ORF">GCM10009092_16250</name>
</gene>
<reference evidence="3 4" key="1">
    <citation type="journal article" date="2019" name="Int. J. Syst. Evol. Microbiol.">
        <title>The Global Catalogue of Microorganisms (GCM) 10K type strain sequencing project: providing services to taxonomists for standard genome sequencing and annotation.</title>
        <authorList>
            <consortium name="The Broad Institute Genomics Platform"/>
            <consortium name="The Broad Institute Genome Sequencing Center for Infectious Disease"/>
            <person name="Wu L."/>
            <person name="Ma J."/>
        </authorList>
    </citation>
    <scope>NUCLEOTIDE SEQUENCE [LARGE SCALE GENOMIC DNA]</scope>
    <source>
        <strain evidence="3 4">JCM 13378</strain>
    </source>
</reference>
<feature type="domain" description="DUF7151" evidence="2">
    <location>
        <begin position="47"/>
        <end position="91"/>
    </location>
</feature>
<comment type="caution">
    <text evidence="3">The sequence shown here is derived from an EMBL/GenBank/DDBJ whole genome shotgun (WGS) entry which is preliminary data.</text>
</comment>